<name>A0A7V4LBT9_9BACT</name>
<protein>
    <submittedName>
        <fullName evidence="8">Site-specific integrase</fullName>
    </submittedName>
</protein>
<evidence type="ECO:0000256" key="2">
    <source>
        <dbReference type="ARBA" id="ARBA00022908"/>
    </source>
</evidence>
<dbReference type="InterPro" id="IPR011010">
    <property type="entry name" value="DNA_brk_join_enz"/>
</dbReference>
<evidence type="ECO:0000256" key="4">
    <source>
        <dbReference type="ARBA" id="ARBA00023172"/>
    </source>
</evidence>
<dbReference type="Gene3D" id="1.10.443.10">
    <property type="entry name" value="Intergrase catalytic core"/>
    <property type="match status" value="1"/>
</dbReference>
<dbReference type="PANTHER" id="PTHR30629">
    <property type="entry name" value="PROPHAGE INTEGRASE"/>
    <property type="match status" value="1"/>
</dbReference>
<dbReference type="Gene3D" id="1.10.150.130">
    <property type="match status" value="1"/>
</dbReference>
<dbReference type="InterPro" id="IPR053876">
    <property type="entry name" value="Phage_int_M"/>
</dbReference>
<dbReference type="CDD" id="cd00801">
    <property type="entry name" value="INT_P4_C"/>
    <property type="match status" value="1"/>
</dbReference>
<dbReference type="InterPro" id="IPR025166">
    <property type="entry name" value="Integrase_DNA_bind_dom"/>
</dbReference>
<feature type="domain" description="Core-binding (CB)" evidence="7">
    <location>
        <begin position="98"/>
        <end position="177"/>
    </location>
</feature>
<dbReference type="Gene3D" id="3.30.160.390">
    <property type="entry name" value="Integrase, DNA-binding domain"/>
    <property type="match status" value="1"/>
</dbReference>
<feature type="domain" description="Tyr recombinase" evidence="6">
    <location>
        <begin position="198"/>
        <end position="377"/>
    </location>
</feature>
<evidence type="ECO:0000313" key="8">
    <source>
        <dbReference type="EMBL" id="HGS04171.1"/>
    </source>
</evidence>
<evidence type="ECO:0000256" key="5">
    <source>
        <dbReference type="PROSITE-ProRule" id="PRU01248"/>
    </source>
</evidence>
<dbReference type="InterPro" id="IPR013762">
    <property type="entry name" value="Integrase-like_cat_sf"/>
</dbReference>
<dbReference type="PANTHER" id="PTHR30629:SF2">
    <property type="entry name" value="PROPHAGE INTEGRASE INTS-RELATED"/>
    <property type="match status" value="1"/>
</dbReference>
<dbReference type="GO" id="GO:0003677">
    <property type="term" value="F:DNA binding"/>
    <property type="evidence" value="ECO:0007669"/>
    <property type="project" value="UniProtKB-UniRule"/>
</dbReference>
<dbReference type="PROSITE" id="PS51900">
    <property type="entry name" value="CB"/>
    <property type="match status" value="1"/>
</dbReference>
<dbReference type="InterPro" id="IPR044068">
    <property type="entry name" value="CB"/>
</dbReference>
<dbReference type="Pfam" id="PF22022">
    <property type="entry name" value="Phage_int_M"/>
    <property type="match status" value="1"/>
</dbReference>
<evidence type="ECO:0000256" key="3">
    <source>
        <dbReference type="ARBA" id="ARBA00023125"/>
    </source>
</evidence>
<dbReference type="SUPFAM" id="SSF56349">
    <property type="entry name" value="DNA breaking-rejoining enzymes"/>
    <property type="match status" value="1"/>
</dbReference>
<accession>A0A7V4LBT9</accession>
<sequence length="403" mass="45966">MKFTDRQIKNLKPSDKRYEVFEDHGFGIRVSPTGRKTFIYLYRMRGEVNKRRLSLGTYPAMSLAEAHRLYAEAREMVTKGIDPGAKAVAERQEDRRAPTVAELSAEYLEKWAKPRKRSWMVDKRIIEKDVLPRWGQRKAKDITRRDVIRLLDEVAERGGVMANRTLAVIRKMFNFAVSRDILSTSPCTAVQAPSPENRRNRVLTAEEIKAFWLGLERTRITEGIRLALKLQLVTAQRKGEVISSAWTDFDMDEGWWTIPAEKAKNGLPHRVPLSAMALNLLQTAKAIAGDSPWVFPSPRGPRHITPTAVDHALRLALKTLEMEHFVPHDLRRTAASHMTGMGISRLVVSKILNHVERGVTAVYDRHSYDNEKRQALEAWGHRLHHIIQGAEEEGKVIPLIRGT</sequence>
<dbReference type="PROSITE" id="PS51898">
    <property type="entry name" value="TYR_RECOMBINASE"/>
    <property type="match status" value="1"/>
</dbReference>
<dbReference type="AlphaFoldDB" id="A0A7V4LBT9"/>
<comment type="similarity">
    <text evidence="1">Belongs to the 'phage' integrase family.</text>
</comment>
<keyword evidence="2" id="KW-0229">DNA integration</keyword>
<keyword evidence="4" id="KW-0233">DNA recombination</keyword>
<dbReference type="Pfam" id="PF13356">
    <property type="entry name" value="Arm-DNA-bind_3"/>
    <property type="match status" value="1"/>
</dbReference>
<proteinExistence type="inferred from homology"/>
<gene>
    <name evidence="8" type="ORF">ENT08_00235</name>
</gene>
<evidence type="ECO:0000259" key="6">
    <source>
        <dbReference type="PROSITE" id="PS51898"/>
    </source>
</evidence>
<dbReference type="InterPro" id="IPR050808">
    <property type="entry name" value="Phage_Integrase"/>
</dbReference>
<dbReference type="GO" id="GO:0015074">
    <property type="term" value="P:DNA integration"/>
    <property type="evidence" value="ECO:0007669"/>
    <property type="project" value="UniProtKB-KW"/>
</dbReference>
<dbReference type="InterPro" id="IPR010998">
    <property type="entry name" value="Integrase_recombinase_N"/>
</dbReference>
<dbReference type="Pfam" id="PF00589">
    <property type="entry name" value="Phage_integrase"/>
    <property type="match status" value="1"/>
</dbReference>
<evidence type="ECO:0000256" key="1">
    <source>
        <dbReference type="ARBA" id="ARBA00008857"/>
    </source>
</evidence>
<reference evidence="8" key="1">
    <citation type="journal article" date="2020" name="mSystems">
        <title>Genome- and Community-Level Interaction Insights into Carbon Utilization and Element Cycling Functions of Hydrothermarchaeota in Hydrothermal Sediment.</title>
        <authorList>
            <person name="Zhou Z."/>
            <person name="Liu Y."/>
            <person name="Xu W."/>
            <person name="Pan J."/>
            <person name="Luo Z.H."/>
            <person name="Li M."/>
        </authorList>
    </citation>
    <scope>NUCLEOTIDE SEQUENCE [LARGE SCALE GENOMIC DNA]</scope>
    <source>
        <strain evidence="8">SpSt-548</strain>
    </source>
</reference>
<dbReference type="InterPro" id="IPR038488">
    <property type="entry name" value="Integrase_DNA-bd_sf"/>
</dbReference>
<dbReference type="GO" id="GO:0006310">
    <property type="term" value="P:DNA recombination"/>
    <property type="evidence" value="ECO:0007669"/>
    <property type="project" value="UniProtKB-KW"/>
</dbReference>
<organism evidence="8">
    <name type="scientific">Desulfobacca acetoxidans</name>
    <dbReference type="NCBI Taxonomy" id="60893"/>
    <lineage>
        <taxon>Bacteria</taxon>
        <taxon>Pseudomonadati</taxon>
        <taxon>Thermodesulfobacteriota</taxon>
        <taxon>Desulfobaccia</taxon>
        <taxon>Desulfobaccales</taxon>
        <taxon>Desulfobaccaceae</taxon>
        <taxon>Desulfobacca</taxon>
    </lineage>
</organism>
<keyword evidence="3 5" id="KW-0238">DNA-binding</keyword>
<dbReference type="EMBL" id="DSXI01000014">
    <property type="protein sequence ID" value="HGS04171.1"/>
    <property type="molecule type" value="Genomic_DNA"/>
</dbReference>
<dbReference type="InterPro" id="IPR002104">
    <property type="entry name" value="Integrase_catalytic"/>
</dbReference>
<comment type="caution">
    <text evidence="8">The sequence shown here is derived from an EMBL/GenBank/DDBJ whole genome shotgun (WGS) entry which is preliminary data.</text>
</comment>
<evidence type="ECO:0000259" key="7">
    <source>
        <dbReference type="PROSITE" id="PS51900"/>
    </source>
</evidence>